<reference evidence="8 9" key="1">
    <citation type="submission" date="2019-02" db="EMBL/GenBank/DDBJ databases">
        <title>Deep-cultivation of Planctomycetes and their phenomic and genomic characterization uncovers novel biology.</title>
        <authorList>
            <person name="Wiegand S."/>
            <person name="Jogler M."/>
            <person name="Boedeker C."/>
            <person name="Pinto D."/>
            <person name="Vollmers J."/>
            <person name="Rivas-Marin E."/>
            <person name="Kohn T."/>
            <person name="Peeters S.H."/>
            <person name="Heuer A."/>
            <person name="Rast P."/>
            <person name="Oberbeckmann S."/>
            <person name="Bunk B."/>
            <person name="Jeske O."/>
            <person name="Meyerdierks A."/>
            <person name="Storesund J.E."/>
            <person name="Kallscheuer N."/>
            <person name="Luecker S."/>
            <person name="Lage O.M."/>
            <person name="Pohl T."/>
            <person name="Merkel B.J."/>
            <person name="Hornburger P."/>
            <person name="Mueller R.-W."/>
            <person name="Bruemmer F."/>
            <person name="Labrenz M."/>
            <person name="Spormann A.M."/>
            <person name="Op den Camp H."/>
            <person name="Overmann J."/>
            <person name="Amann R."/>
            <person name="Jetten M.S.M."/>
            <person name="Mascher T."/>
            <person name="Medema M.H."/>
            <person name="Devos D.P."/>
            <person name="Kaster A.-K."/>
            <person name="Ovreas L."/>
            <person name="Rohde M."/>
            <person name="Galperin M.Y."/>
            <person name="Jogler C."/>
        </authorList>
    </citation>
    <scope>NUCLEOTIDE SEQUENCE [LARGE SCALE GENOMIC DNA]</scope>
    <source>
        <strain evidence="8 9">ETA_A1</strain>
    </source>
</reference>
<evidence type="ECO:0000313" key="8">
    <source>
        <dbReference type="EMBL" id="QDU18864.1"/>
    </source>
</evidence>
<name>A0A517XMY2_9BACT</name>
<dbReference type="PANTHER" id="PTHR23513:SF11">
    <property type="entry name" value="STAPHYLOFERRIN A TRANSPORTER"/>
    <property type="match status" value="1"/>
</dbReference>
<keyword evidence="9" id="KW-1185">Reference proteome</keyword>
<keyword evidence="6 7" id="KW-0472">Membrane</keyword>
<evidence type="ECO:0000256" key="2">
    <source>
        <dbReference type="ARBA" id="ARBA00022448"/>
    </source>
</evidence>
<evidence type="ECO:0000256" key="5">
    <source>
        <dbReference type="ARBA" id="ARBA00022989"/>
    </source>
</evidence>
<dbReference type="InterPro" id="IPR036259">
    <property type="entry name" value="MFS_trans_sf"/>
</dbReference>
<comment type="subcellular location">
    <subcellularLocation>
        <location evidence="1">Cell membrane</location>
        <topology evidence="1">Multi-pass membrane protein</topology>
    </subcellularLocation>
</comment>
<dbReference type="PANTHER" id="PTHR23513">
    <property type="entry name" value="INTEGRAL MEMBRANE EFFLUX PROTEIN-RELATED"/>
    <property type="match status" value="1"/>
</dbReference>
<sequence>MPSPFRSLRHPNYRRYFLGQIVSFTGSWMQSAALMWLLYDRTGDVRWPSYLLVAQVGPTLLLGTWAGHLADRWPKRDLIVRTQAAFLVNAVVLAVLVAGGWAAPLLVLALQLLNGVIQAVDLPTRLAFVPDLVPREDLINAVGLNAMLFNSGRAVGPAATGLLFLLAAEVAPHVGRLSAVELGAVGCFALNAVSFLAVLLALRRIEIPGLPADHVRPPPGSMWDGVRYLAGRRRLGGLVVLTFVLCAFAWPVLTLFPGYTRTQLGLAEESYSFLVSALGGGALLGALACATYGTPARRGAFLVCGAAAAAAGLIGLAAATSLTVAVGWAGCVGGGLILFLSTGQSAVQLAVPDDVRGRVMAVWAMTLSASAPAGHLLAGQLADAVGVAAVFEGMALGCILVACALLVVLLKGFEPREGVKG</sequence>
<dbReference type="InterPro" id="IPR010290">
    <property type="entry name" value="TM_effector"/>
</dbReference>
<dbReference type="RefSeq" id="WP_145234439.1">
    <property type="nucleotide sequence ID" value="NZ_CP036273.1"/>
</dbReference>
<gene>
    <name evidence="8" type="ORF">ETAA1_07600</name>
</gene>
<organism evidence="8 9">
    <name type="scientific">Urbifossiella limnaea</name>
    <dbReference type="NCBI Taxonomy" id="2528023"/>
    <lineage>
        <taxon>Bacteria</taxon>
        <taxon>Pseudomonadati</taxon>
        <taxon>Planctomycetota</taxon>
        <taxon>Planctomycetia</taxon>
        <taxon>Gemmatales</taxon>
        <taxon>Gemmataceae</taxon>
        <taxon>Urbifossiella</taxon>
    </lineage>
</organism>
<feature type="transmembrane region" description="Helical" evidence="7">
    <location>
        <begin position="45"/>
        <end position="65"/>
    </location>
</feature>
<dbReference type="Gene3D" id="1.20.1250.20">
    <property type="entry name" value="MFS general substrate transporter like domains"/>
    <property type="match status" value="1"/>
</dbReference>
<dbReference type="EMBL" id="CP036273">
    <property type="protein sequence ID" value="QDU18864.1"/>
    <property type="molecule type" value="Genomic_DNA"/>
</dbReference>
<dbReference type="GO" id="GO:0005886">
    <property type="term" value="C:plasma membrane"/>
    <property type="evidence" value="ECO:0007669"/>
    <property type="project" value="UniProtKB-SubCell"/>
</dbReference>
<proteinExistence type="predicted"/>
<feature type="transmembrane region" description="Helical" evidence="7">
    <location>
        <begin position="182"/>
        <end position="202"/>
    </location>
</feature>
<feature type="transmembrane region" description="Helical" evidence="7">
    <location>
        <begin position="325"/>
        <end position="347"/>
    </location>
</feature>
<dbReference type="SUPFAM" id="SSF103473">
    <property type="entry name" value="MFS general substrate transporter"/>
    <property type="match status" value="1"/>
</dbReference>
<keyword evidence="5 7" id="KW-1133">Transmembrane helix</keyword>
<dbReference type="Pfam" id="PF05977">
    <property type="entry name" value="MFS_3"/>
    <property type="match status" value="1"/>
</dbReference>
<evidence type="ECO:0000256" key="1">
    <source>
        <dbReference type="ARBA" id="ARBA00004651"/>
    </source>
</evidence>
<evidence type="ECO:0000256" key="6">
    <source>
        <dbReference type="ARBA" id="ARBA00023136"/>
    </source>
</evidence>
<feature type="transmembrane region" description="Helical" evidence="7">
    <location>
        <begin position="359"/>
        <end position="378"/>
    </location>
</feature>
<dbReference type="AlphaFoldDB" id="A0A517XMY2"/>
<evidence type="ECO:0000256" key="4">
    <source>
        <dbReference type="ARBA" id="ARBA00022692"/>
    </source>
</evidence>
<keyword evidence="4 7" id="KW-0812">Transmembrane</keyword>
<keyword evidence="3" id="KW-1003">Cell membrane</keyword>
<dbReference type="CDD" id="cd06173">
    <property type="entry name" value="MFS_MefA_like"/>
    <property type="match status" value="1"/>
</dbReference>
<feature type="transmembrane region" description="Helical" evidence="7">
    <location>
        <begin position="235"/>
        <end position="253"/>
    </location>
</feature>
<evidence type="ECO:0000256" key="3">
    <source>
        <dbReference type="ARBA" id="ARBA00022475"/>
    </source>
</evidence>
<evidence type="ECO:0000313" key="9">
    <source>
        <dbReference type="Proteomes" id="UP000319576"/>
    </source>
</evidence>
<evidence type="ECO:0000256" key="7">
    <source>
        <dbReference type="SAM" id="Phobius"/>
    </source>
</evidence>
<feature type="transmembrane region" description="Helical" evidence="7">
    <location>
        <begin position="384"/>
        <end position="410"/>
    </location>
</feature>
<keyword evidence="2" id="KW-0813">Transport</keyword>
<dbReference type="Proteomes" id="UP000319576">
    <property type="component" value="Chromosome"/>
</dbReference>
<feature type="transmembrane region" description="Helical" evidence="7">
    <location>
        <begin position="300"/>
        <end position="319"/>
    </location>
</feature>
<protein>
    <submittedName>
        <fullName evidence="8">Enterobactin exporter EntS</fullName>
    </submittedName>
</protein>
<feature type="transmembrane region" description="Helical" evidence="7">
    <location>
        <begin position="273"/>
        <end position="293"/>
    </location>
</feature>
<dbReference type="OrthoDB" id="9775268at2"/>
<feature type="transmembrane region" description="Helical" evidence="7">
    <location>
        <begin position="86"/>
        <end position="113"/>
    </location>
</feature>
<accession>A0A517XMY2</accession>
<dbReference type="KEGG" id="uli:ETAA1_07600"/>
<feature type="transmembrane region" description="Helical" evidence="7">
    <location>
        <begin position="21"/>
        <end position="39"/>
    </location>
</feature>